<feature type="domain" description="HTH cro/C1-type" evidence="1">
    <location>
        <begin position="2"/>
        <end position="49"/>
    </location>
</feature>
<dbReference type="GO" id="GO:0003677">
    <property type="term" value="F:DNA binding"/>
    <property type="evidence" value="ECO:0007669"/>
    <property type="project" value="InterPro"/>
</dbReference>
<dbReference type="Proteomes" id="UP000712007">
    <property type="component" value="Unassembled WGS sequence"/>
</dbReference>
<dbReference type="SMART" id="SM00530">
    <property type="entry name" value="HTH_XRE"/>
    <property type="match status" value="1"/>
</dbReference>
<comment type="caution">
    <text evidence="2">The sequence shown here is derived from an EMBL/GenBank/DDBJ whole genome shotgun (WGS) entry which is preliminary data.</text>
</comment>
<dbReference type="Pfam" id="PF01381">
    <property type="entry name" value="HTH_3"/>
    <property type="match status" value="1"/>
</dbReference>
<dbReference type="PROSITE" id="PS50943">
    <property type="entry name" value="HTH_CROC1"/>
    <property type="match status" value="1"/>
</dbReference>
<dbReference type="Gene3D" id="1.10.260.40">
    <property type="entry name" value="lambda repressor-like DNA-binding domains"/>
    <property type="match status" value="1"/>
</dbReference>
<proteinExistence type="predicted"/>
<dbReference type="InterPro" id="IPR010982">
    <property type="entry name" value="Lambda_DNA-bd_dom_sf"/>
</dbReference>
<dbReference type="EMBL" id="JADIMV010000031">
    <property type="protein sequence ID" value="MBO8439331.1"/>
    <property type="molecule type" value="Genomic_DNA"/>
</dbReference>
<sequence length="81" mass="9103">MKGLTQENAANDLGCSLNTYTKIERGETNVPFMRLNQIAKYLGVNVADLVREAGEPDIRNIAAELLIIRNEIEAIKKMLER</sequence>
<gene>
    <name evidence="2" type="ORF">IAC51_01620</name>
</gene>
<name>A0A940DJ44_9BACT</name>
<dbReference type="InterPro" id="IPR001387">
    <property type="entry name" value="Cro/C1-type_HTH"/>
</dbReference>
<accession>A0A940DJ44</accession>
<dbReference type="AlphaFoldDB" id="A0A940DJ44"/>
<organism evidence="2 3">
    <name type="scientific">Candidatus Aphodosoma intestinipullorum</name>
    <dbReference type="NCBI Taxonomy" id="2840674"/>
    <lineage>
        <taxon>Bacteria</taxon>
        <taxon>Pseudomonadati</taxon>
        <taxon>Bacteroidota</taxon>
        <taxon>Bacteroidia</taxon>
        <taxon>Bacteroidales</taxon>
        <taxon>Candidatus Aphodosoma</taxon>
    </lineage>
</organism>
<evidence type="ECO:0000313" key="3">
    <source>
        <dbReference type="Proteomes" id="UP000712007"/>
    </source>
</evidence>
<dbReference type="CDD" id="cd00093">
    <property type="entry name" value="HTH_XRE"/>
    <property type="match status" value="1"/>
</dbReference>
<evidence type="ECO:0000313" key="2">
    <source>
        <dbReference type="EMBL" id="MBO8439331.1"/>
    </source>
</evidence>
<dbReference type="SUPFAM" id="SSF47413">
    <property type="entry name" value="lambda repressor-like DNA-binding domains"/>
    <property type="match status" value="1"/>
</dbReference>
<evidence type="ECO:0000259" key="1">
    <source>
        <dbReference type="PROSITE" id="PS50943"/>
    </source>
</evidence>
<reference evidence="2" key="1">
    <citation type="submission" date="2020-10" db="EMBL/GenBank/DDBJ databases">
        <authorList>
            <person name="Gilroy R."/>
        </authorList>
    </citation>
    <scope>NUCLEOTIDE SEQUENCE</scope>
    <source>
        <strain evidence="2">3924</strain>
    </source>
</reference>
<protein>
    <submittedName>
        <fullName evidence="2">Helix-turn-helix transcriptional regulator</fullName>
    </submittedName>
</protein>
<reference evidence="2" key="2">
    <citation type="journal article" date="2021" name="PeerJ">
        <title>Extensive microbial diversity within the chicken gut microbiome revealed by metagenomics and culture.</title>
        <authorList>
            <person name="Gilroy R."/>
            <person name="Ravi A."/>
            <person name="Getino M."/>
            <person name="Pursley I."/>
            <person name="Horton D.L."/>
            <person name="Alikhan N.F."/>
            <person name="Baker D."/>
            <person name="Gharbi K."/>
            <person name="Hall N."/>
            <person name="Watson M."/>
            <person name="Adriaenssens E.M."/>
            <person name="Foster-Nyarko E."/>
            <person name="Jarju S."/>
            <person name="Secka A."/>
            <person name="Antonio M."/>
            <person name="Oren A."/>
            <person name="Chaudhuri R.R."/>
            <person name="La Ragione R."/>
            <person name="Hildebrand F."/>
            <person name="Pallen M.J."/>
        </authorList>
    </citation>
    <scope>NUCLEOTIDE SEQUENCE</scope>
    <source>
        <strain evidence="2">3924</strain>
    </source>
</reference>